<reference evidence="1 2" key="1">
    <citation type="journal article" date="2020" name="Nature">
        <title>Six reference-quality genomes reveal evolution of bat adaptations.</title>
        <authorList>
            <person name="Jebb D."/>
            <person name="Huang Z."/>
            <person name="Pippel M."/>
            <person name="Hughes G.M."/>
            <person name="Lavrichenko K."/>
            <person name="Devanna P."/>
            <person name="Winkler S."/>
            <person name="Jermiin L.S."/>
            <person name="Skirmuntt E.C."/>
            <person name="Katzourakis A."/>
            <person name="Burkitt-Gray L."/>
            <person name="Ray D.A."/>
            <person name="Sullivan K.A.M."/>
            <person name="Roscito J.G."/>
            <person name="Kirilenko B.M."/>
            <person name="Davalos L.M."/>
            <person name="Corthals A.P."/>
            <person name="Power M.L."/>
            <person name="Jones G."/>
            <person name="Ransome R.D."/>
            <person name="Dechmann D.K.N."/>
            <person name="Locatelli A.G."/>
            <person name="Puechmaille S.J."/>
            <person name="Fedrigo O."/>
            <person name="Jarvis E.D."/>
            <person name="Hiller M."/>
            <person name="Vernes S.C."/>
            <person name="Myers E.W."/>
            <person name="Teeling E.C."/>
        </authorList>
    </citation>
    <scope>NUCLEOTIDE SEQUENCE [LARGE SCALE GENOMIC DNA]</scope>
    <source>
        <strain evidence="1">MMolMol1</strain>
        <tissue evidence="1">Muscle</tissue>
    </source>
</reference>
<name>A0A7J8J7U5_MOLMO</name>
<evidence type="ECO:0000313" key="2">
    <source>
        <dbReference type="Proteomes" id="UP000550707"/>
    </source>
</evidence>
<dbReference type="InParanoid" id="A0A7J8J7U5"/>
<dbReference type="Proteomes" id="UP000550707">
    <property type="component" value="Unassembled WGS sequence"/>
</dbReference>
<proteinExistence type="predicted"/>
<accession>A0A7J8J7U5</accession>
<dbReference type="PANTHER" id="PTHR19446">
    <property type="entry name" value="REVERSE TRANSCRIPTASES"/>
    <property type="match status" value="1"/>
</dbReference>
<keyword evidence="2" id="KW-1185">Reference proteome</keyword>
<gene>
    <name evidence="1" type="ORF">HJG59_009628</name>
</gene>
<dbReference type="EMBL" id="JACASF010000002">
    <property type="protein sequence ID" value="KAF6492425.1"/>
    <property type="molecule type" value="Genomic_DNA"/>
</dbReference>
<protein>
    <submittedName>
        <fullName evidence="1">Uncharacterized protein</fullName>
    </submittedName>
</protein>
<sequence>MNGLPWRSRKKLKTWKPMKMNTQQHKIWDAAKAFPTGKFIALQPYLKKQEKFLIEYLTSQLKELESKQKENPTANRRKEKVKIRAEINDMETKKTIQRINETKSWFFEKINKIDELLARLTKRQRERTQILKIRNERGDIITDTTELQ</sequence>
<evidence type="ECO:0000313" key="1">
    <source>
        <dbReference type="EMBL" id="KAF6492425.1"/>
    </source>
</evidence>
<comment type="caution">
    <text evidence="1">The sequence shown here is derived from an EMBL/GenBank/DDBJ whole genome shotgun (WGS) entry which is preliminary data.</text>
</comment>
<organism evidence="1 2">
    <name type="scientific">Molossus molossus</name>
    <name type="common">Pallas' mastiff bat</name>
    <name type="synonym">Vespertilio molossus</name>
    <dbReference type="NCBI Taxonomy" id="27622"/>
    <lineage>
        <taxon>Eukaryota</taxon>
        <taxon>Metazoa</taxon>
        <taxon>Chordata</taxon>
        <taxon>Craniata</taxon>
        <taxon>Vertebrata</taxon>
        <taxon>Euteleostomi</taxon>
        <taxon>Mammalia</taxon>
        <taxon>Eutheria</taxon>
        <taxon>Laurasiatheria</taxon>
        <taxon>Chiroptera</taxon>
        <taxon>Yangochiroptera</taxon>
        <taxon>Molossidae</taxon>
        <taxon>Molossus</taxon>
    </lineage>
</organism>
<dbReference type="AlphaFoldDB" id="A0A7J8J7U5"/>